<keyword evidence="12" id="KW-1185">Reference proteome</keyword>
<evidence type="ECO:0000313" key="11">
    <source>
        <dbReference type="EMBL" id="GJC80567.1"/>
    </source>
</evidence>
<evidence type="ECO:0000313" key="12">
    <source>
        <dbReference type="Proteomes" id="UP001055172"/>
    </source>
</evidence>
<comment type="cofactor">
    <cofactor evidence="1">
        <name>FMN</name>
        <dbReference type="ChEBI" id="CHEBI:58210"/>
    </cofactor>
</comment>
<dbReference type="InterPro" id="IPR036119">
    <property type="entry name" value="NOS_N_sf"/>
</dbReference>
<keyword evidence="4" id="KW-0349">Heme</keyword>
<dbReference type="InterPro" id="IPR004030">
    <property type="entry name" value="NOS_N"/>
</dbReference>
<feature type="domain" description="Nitric oxide synthase (NOS)" evidence="10">
    <location>
        <begin position="128"/>
        <end position="194"/>
    </location>
</feature>
<comment type="similarity">
    <text evidence="2">Belongs to the NOS family.</text>
</comment>
<dbReference type="InterPro" id="IPR044943">
    <property type="entry name" value="NOS_dom_1"/>
</dbReference>
<evidence type="ECO:0000256" key="9">
    <source>
        <dbReference type="ARBA" id="ARBA00023004"/>
    </source>
</evidence>
<evidence type="ECO:0000256" key="3">
    <source>
        <dbReference type="ARBA" id="ARBA00012989"/>
    </source>
</evidence>
<dbReference type="Gene3D" id="3.90.340.10">
    <property type="entry name" value="Nitric Oxide Synthase, Chain A, domain 1"/>
    <property type="match status" value="1"/>
</dbReference>
<accession>A0AA37GHH8</accession>
<keyword evidence="9" id="KW-0408">Iron</keyword>
<dbReference type="GO" id="GO:0004517">
    <property type="term" value="F:nitric-oxide synthase activity"/>
    <property type="evidence" value="ECO:0007669"/>
    <property type="project" value="UniProtKB-EC"/>
</dbReference>
<dbReference type="PANTHER" id="PTHR43410">
    <property type="entry name" value="NITRIC OXIDE SYNTHASE OXYGENASE"/>
    <property type="match status" value="1"/>
</dbReference>
<dbReference type="AlphaFoldDB" id="A0AA37GHH8"/>
<evidence type="ECO:0000256" key="5">
    <source>
        <dbReference type="ARBA" id="ARBA00022643"/>
    </source>
</evidence>
<dbReference type="GO" id="GO:0006809">
    <property type="term" value="P:nitric oxide biosynthetic process"/>
    <property type="evidence" value="ECO:0007669"/>
    <property type="project" value="InterPro"/>
</dbReference>
<dbReference type="GO" id="GO:0046872">
    <property type="term" value="F:metal ion binding"/>
    <property type="evidence" value="ECO:0007669"/>
    <property type="project" value="UniProtKB-KW"/>
</dbReference>
<evidence type="ECO:0000256" key="2">
    <source>
        <dbReference type="ARBA" id="ARBA00006267"/>
    </source>
</evidence>
<dbReference type="Proteomes" id="UP001055172">
    <property type="component" value="Unassembled WGS sequence"/>
</dbReference>
<evidence type="ECO:0000256" key="6">
    <source>
        <dbReference type="ARBA" id="ARBA00022723"/>
    </source>
</evidence>
<evidence type="ECO:0000256" key="4">
    <source>
        <dbReference type="ARBA" id="ARBA00022617"/>
    </source>
</evidence>
<proteinExistence type="inferred from homology"/>
<dbReference type="EC" id="1.14.13.39" evidence="3"/>
<dbReference type="GO" id="GO:0005516">
    <property type="term" value="F:calmodulin binding"/>
    <property type="evidence" value="ECO:0007669"/>
    <property type="project" value="UniProtKB-KW"/>
</dbReference>
<evidence type="ECO:0000256" key="8">
    <source>
        <dbReference type="ARBA" id="ARBA00023002"/>
    </source>
</evidence>
<dbReference type="Pfam" id="PF02898">
    <property type="entry name" value="NO_synthase"/>
    <property type="match status" value="1"/>
</dbReference>
<sequence length="196" mass="22192">MACPFLQSTLAVPPRQISTEQEFANIRSQYPSLSSTGCTARFCQSGRMTHMDEERVGRNQSYAQVREDALDFLQQMHKDGLIDTEQLHHRAHEVLQEIQKNSTEGKFTTASECGPEAAPAVTVGLVGGLWTQTFEELEFGLRTAWKHARKCIMRSEYNNLRLCDLRHVRTSKKMAETLIENLRVAYNSGEINPTGM</sequence>
<keyword evidence="6" id="KW-0479">Metal-binding</keyword>
<dbReference type="InterPro" id="IPR050607">
    <property type="entry name" value="NOS"/>
</dbReference>
<name>A0AA37GHH8_9PEZI</name>
<evidence type="ECO:0000259" key="10">
    <source>
        <dbReference type="Pfam" id="PF02898"/>
    </source>
</evidence>
<keyword evidence="5" id="KW-0285">Flavoprotein</keyword>
<keyword evidence="5" id="KW-0288">FMN</keyword>
<organism evidence="11 12">
    <name type="scientific">Colletotrichum liriopes</name>
    <dbReference type="NCBI Taxonomy" id="708192"/>
    <lineage>
        <taxon>Eukaryota</taxon>
        <taxon>Fungi</taxon>
        <taxon>Dikarya</taxon>
        <taxon>Ascomycota</taxon>
        <taxon>Pezizomycotina</taxon>
        <taxon>Sordariomycetes</taxon>
        <taxon>Hypocreomycetidae</taxon>
        <taxon>Glomerellales</taxon>
        <taxon>Glomerellaceae</taxon>
        <taxon>Colletotrichum</taxon>
        <taxon>Colletotrichum spaethianum species complex</taxon>
    </lineage>
</organism>
<gene>
    <name evidence="11" type="ORF">ColLi_03405</name>
</gene>
<evidence type="ECO:0000256" key="7">
    <source>
        <dbReference type="ARBA" id="ARBA00022860"/>
    </source>
</evidence>
<dbReference type="PANTHER" id="PTHR43410:SF1">
    <property type="entry name" value="NITRIC OXIDE SYNTHASE"/>
    <property type="match status" value="1"/>
</dbReference>
<keyword evidence="7" id="KW-0112">Calmodulin-binding</keyword>
<dbReference type="EMBL" id="BPPX01000005">
    <property type="protein sequence ID" value="GJC80567.1"/>
    <property type="molecule type" value="Genomic_DNA"/>
</dbReference>
<dbReference type="SUPFAM" id="SSF56512">
    <property type="entry name" value="Nitric oxide (NO) synthase oxygenase domain"/>
    <property type="match status" value="1"/>
</dbReference>
<keyword evidence="8" id="KW-0560">Oxidoreductase</keyword>
<protein>
    <recommendedName>
        <fullName evidence="3">nitric-oxide synthase (NADPH)</fullName>
        <ecNumber evidence="3">1.14.13.39</ecNumber>
    </recommendedName>
</protein>
<reference evidence="11 12" key="1">
    <citation type="submission" date="2021-07" db="EMBL/GenBank/DDBJ databases">
        <title>Genome data of Colletotrichum spaethianum.</title>
        <authorList>
            <person name="Utami Y.D."/>
            <person name="Hiruma K."/>
        </authorList>
    </citation>
    <scope>NUCLEOTIDE SEQUENCE [LARGE SCALE GENOMIC DNA]</scope>
    <source>
        <strain evidence="11 12">MAFF 242679</strain>
    </source>
</reference>
<comment type="caution">
    <text evidence="11">The sequence shown here is derived from an EMBL/GenBank/DDBJ whole genome shotgun (WGS) entry which is preliminary data.</text>
</comment>
<evidence type="ECO:0000256" key="1">
    <source>
        <dbReference type="ARBA" id="ARBA00001917"/>
    </source>
</evidence>